<evidence type="ECO:0000313" key="2">
    <source>
        <dbReference type="Proteomes" id="UP000593576"/>
    </source>
</evidence>
<name>A0A7J9MSN9_GOSSC</name>
<organism evidence="1 2">
    <name type="scientific">Gossypium schwendimanii</name>
    <name type="common">Cotton</name>
    <dbReference type="NCBI Taxonomy" id="34291"/>
    <lineage>
        <taxon>Eukaryota</taxon>
        <taxon>Viridiplantae</taxon>
        <taxon>Streptophyta</taxon>
        <taxon>Embryophyta</taxon>
        <taxon>Tracheophyta</taxon>
        <taxon>Spermatophyta</taxon>
        <taxon>Magnoliopsida</taxon>
        <taxon>eudicotyledons</taxon>
        <taxon>Gunneridae</taxon>
        <taxon>Pentapetalae</taxon>
        <taxon>rosids</taxon>
        <taxon>malvids</taxon>
        <taxon>Malvales</taxon>
        <taxon>Malvaceae</taxon>
        <taxon>Malvoideae</taxon>
        <taxon>Gossypium</taxon>
    </lineage>
</organism>
<proteinExistence type="predicted"/>
<reference evidence="1 2" key="1">
    <citation type="journal article" date="2019" name="Genome Biol. Evol.">
        <title>Insights into the evolution of the New World diploid cottons (Gossypium, subgenus Houzingenia) based on genome sequencing.</title>
        <authorList>
            <person name="Grover C.E."/>
            <person name="Arick M.A. 2nd"/>
            <person name="Thrash A."/>
            <person name="Conover J.L."/>
            <person name="Sanders W.S."/>
            <person name="Peterson D.G."/>
            <person name="Frelichowski J.E."/>
            <person name="Scheffler J.A."/>
            <person name="Scheffler B.E."/>
            <person name="Wendel J.F."/>
        </authorList>
    </citation>
    <scope>NUCLEOTIDE SEQUENCE [LARGE SCALE GENOMIC DNA]</scope>
    <source>
        <strain evidence="1">1</strain>
        <tissue evidence="1">Leaf</tissue>
    </source>
</reference>
<dbReference type="PANTHER" id="PTHR48443">
    <property type="entry name" value="DNA-DIRECTED RNA POLYMERASE SUBUNIT BETA"/>
    <property type="match status" value="1"/>
</dbReference>
<dbReference type="Proteomes" id="UP000593576">
    <property type="component" value="Unassembled WGS sequence"/>
</dbReference>
<dbReference type="PANTHER" id="PTHR48443:SF1">
    <property type="entry name" value="DNA-DIRECTED RNA POLYMERASE SUBUNIT BETA"/>
    <property type="match status" value="1"/>
</dbReference>
<feature type="non-terminal residue" evidence="1">
    <location>
        <position position="1"/>
    </location>
</feature>
<protein>
    <recommendedName>
        <fullName evidence="3">DNA-directed RNA polymerase</fullName>
    </recommendedName>
</protein>
<gene>
    <name evidence="1" type="ORF">Goshw_009591</name>
</gene>
<dbReference type="AlphaFoldDB" id="A0A7J9MSN9"/>
<sequence length="133" mass="14929">MTSNHNNEMHSIDSIAMNLEKRIEGWNECITRILGIPWGFVIGAELTIVQSRLSLVNKIQKVYRSQEVSLEEEICYRAVLLGITRASLNTQSFISEASFQETARVLAKVALRGRIDWLKGLKENVVLGGMIPA</sequence>
<keyword evidence="2" id="KW-1185">Reference proteome</keyword>
<accession>A0A7J9MSN9</accession>
<evidence type="ECO:0000313" key="1">
    <source>
        <dbReference type="EMBL" id="MBA0873948.1"/>
    </source>
</evidence>
<dbReference type="Gene3D" id="1.10.150.390">
    <property type="match status" value="1"/>
</dbReference>
<evidence type="ECO:0008006" key="3">
    <source>
        <dbReference type="Google" id="ProtNLM"/>
    </source>
</evidence>
<dbReference type="SUPFAM" id="SSF64484">
    <property type="entry name" value="beta and beta-prime subunits of DNA dependent RNA-polymerase"/>
    <property type="match status" value="1"/>
</dbReference>
<dbReference type="OrthoDB" id="1846228at2759"/>
<dbReference type="EMBL" id="JABFAF010000013">
    <property type="protein sequence ID" value="MBA0873948.1"/>
    <property type="molecule type" value="Genomic_DNA"/>
</dbReference>
<comment type="caution">
    <text evidence="1">The sequence shown here is derived from an EMBL/GenBank/DDBJ whole genome shotgun (WGS) entry which is preliminary data.</text>
</comment>